<dbReference type="PROSITE" id="PS51724">
    <property type="entry name" value="SPOR"/>
    <property type="match status" value="1"/>
</dbReference>
<dbReference type="STRING" id="1156395.DBT_0222"/>
<evidence type="ECO:0000313" key="4">
    <source>
        <dbReference type="EMBL" id="OCC16405.1"/>
    </source>
</evidence>
<dbReference type="GO" id="GO:0042834">
    <property type="term" value="F:peptidoglycan binding"/>
    <property type="evidence" value="ECO:0007669"/>
    <property type="project" value="InterPro"/>
</dbReference>
<gene>
    <name evidence="4" type="ORF">DBT_0222</name>
</gene>
<dbReference type="InterPro" id="IPR036680">
    <property type="entry name" value="SPOR-like_sf"/>
</dbReference>
<dbReference type="InterPro" id="IPR007730">
    <property type="entry name" value="SPOR-like_dom"/>
</dbReference>
<dbReference type="Pfam" id="PF05036">
    <property type="entry name" value="SPOR"/>
    <property type="match status" value="1"/>
</dbReference>
<dbReference type="Gene3D" id="3.30.70.1070">
    <property type="entry name" value="Sporulation related repeat"/>
    <property type="match status" value="1"/>
</dbReference>
<keyword evidence="2" id="KW-1133">Transmembrane helix</keyword>
<keyword evidence="2" id="KW-0472">Membrane</keyword>
<dbReference type="EMBL" id="MAGO01000001">
    <property type="protein sequence ID" value="OCC16405.1"/>
    <property type="molecule type" value="Genomic_DNA"/>
</dbReference>
<feature type="transmembrane region" description="Helical" evidence="2">
    <location>
        <begin position="20"/>
        <end position="41"/>
    </location>
</feature>
<evidence type="ECO:0000313" key="5">
    <source>
        <dbReference type="Proteomes" id="UP000093080"/>
    </source>
</evidence>
<feature type="domain" description="SPOR" evidence="3">
    <location>
        <begin position="148"/>
        <end position="229"/>
    </location>
</feature>
<dbReference type="AlphaFoldDB" id="A0A1B9F978"/>
<dbReference type="SUPFAM" id="SSF110997">
    <property type="entry name" value="Sporulation related repeat"/>
    <property type="match status" value="1"/>
</dbReference>
<evidence type="ECO:0000256" key="2">
    <source>
        <dbReference type="SAM" id="Phobius"/>
    </source>
</evidence>
<evidence type="ECO:0000259" key="3">
    <source>
        <dbReference type="PROSITE" id="PS51724"/>
    </source>
</evidence>
<feature type="region of interest" description="Disordered" evidence="1">
    <location>
        <begin position="56"/>
        <end position="133"/>
    </location>
</feature>
<comment type="caution">
    <text evidence="4">The sequence shown here is derived from an EMBL/GenBank/DDBJ whole genome shotgun (WGS) entry which is preliminary data.</text>
</comment>
<keyword evidence="2" id="KW-0812">Transmembrane</keyword>
<protein>
    <recommendedName>
        <fullName evidence="3">SPOR domain-containing protein</fullName>
    </recommendedName>
</protein>
<dbReference type="Proteomes" id="UP000093080">
    <property type="component" value="Unassembled WGS sequence"/>
</dbReference>
<dbReference type="RefSeq" id="WP_067615570.1">
    <property type="nucleotide sequence ID" value="NZ_MAGO01000001.1"/>
</dbReference>
<organism evidence="4 5">
    <name type="scientific">Dissulfuribacter thermophilus</name>
    <dbReference type="NCBI Taxonomy" id="1156395"/>
    <lineage>
        <taxon>Bacteria</taxon>
        <taxon>Pseudomonadati</taxon>
        <taxon>Thermodesulfobacteriota</taxon>
        <taxon>Dissulfuribacteria</taxon>
        <taxon>Dissulfuribacterales</taxon>
        <taxon>Dissulfuribacteraceae</taxon>
        <taxon>Dissulfuribacter</taxon>
    </lineage>
</organism>
<accession>A0A1B9F978</accession>
<feature type="compositionally biased region" description="Basic and acidic residues" evidence="1">
    <location>
        <begin position="84"/>
        <end position="106"/>
    </location>
</feature>
<name>A0A1B9F978_9BACT</name>
<reference evidence="4 5" key="1">
    <citation type="submission" date="2016-06" db="EMBL/GenBank/DDBJ databases">
        <title>Respiratory ammonification of nitrate coupled to the oxidation of elemental sulfur in deep-sea autotrophic thermophilic bacteria.</title>
        <authorList>
            <person name="Slobodkina G.B."/>
            <person name="Mardanov A.V."/>
            <person name="Ravin N.V."/>
            <person name="Frolova A.A."/>
            <person name="Viryasiv M.B."/>
            <person name="Chernyh N.A."/>
            <person name="Bonch-Osmolovskaya E.A."/>
            <person name="Slobodkin A.I."/>
        </authorList>
    </citation>
    <scope>NUCLEOTIDE SEQUENCE [LARGE SCALE GENOMIC DNA]</scope>
    <source>
        <strain evidence="4 5">S69</strain>
    </source>
</reference>
<keyword evidence="5" id="KW-1185">Reference proteome</keyword>
<dbReference type="OrthoDB" id="7063246at2"/>
<proteinExistence type="predicted"/>
<evidence type="ECO:0000256" key="1">
    <source>
        <dbReference type="SAM" id="MobiDB-lite"/>
    </source>
</evidence>
<feature type="compositionally biased region" description="Basic and acidic residues" evidence="1">
    <location>
        <begin position="65"/>
        <end position="76"/>
    </location>
</feature>
<sequence>MAKKTKKRPPFRLEMGWGGLMAVITGGLAAIIWTFVLGVWVGKKVTTPARELLNPPIESQIQSRESYDARPSEEKPLFTMKESSSNHKKDDSTSKSLVLKEEKQAESHTSQETLITEDIKPEVKSTPQRPQENIVHKVSKPSKNLSRSKPRPYFALQVASFRDMKHAQREVLRWRNRGFEAFVKKIDLGPKKGIWHRVCIGRYPSIEEAKKGAEELIKKFKQKSYIIPVR</sequence>